<dbReference type="Pfam" id="PF00155">
    <property type="entry name" value="Aminotran_1_2"/>
    <property type="match status" value="1"/>
</dbReference>
<organism evidence="7 8">
    <name type="scientific">Lagenidium giganteum</name>
    <dbReference type="NCBI Taxonomy" id="4803"/>
    <lineage>
        <taxon>Eukaryota</taxon>
        <taxon>Sar</taxon>
        <taxon>Stramenopiles</taxon>
        <taxon>Oomycota</taxon>
        <taxon>Peronosporomycetes</taxon>
        <taxon>Pythiales</taxon>
        <taxon>Pythiaceae</taxon>
    </lineage>
</organism>
<sequence length="412" mass="45615">MSASKCTQNAVDAKLAKILQHRRNVGTLRTLQVHAPNAIDFFSNDYLGVAKSTELQRAVDQRKATLKQHQALGATGSRLISGNSEYFMRVEKELTAFYNSEAALLFNSGYAANQGVLSSVPQDQDYVLYDEYIHNSCHEGIRLSRAHRARRTGSFRHNDLTDLRQQLERLTAHAMEGQCIYVVVESLYSMDGDVAPLSDIVALCERFQNAFVIVDEAHGVGAYGPRGSGIVCEHGLEARTDIIVCRVYTFGKAMGCHGAVVCGSQVLIDYLVNYARSFVYSTAFPFEQLVVIQCAHEFVAAAENLRTQLRDRVRYFKTKVEASVDIPRHALLPSDSAIQGLVFSGNRDVLDAAEALRKQGICIVPIRSPTVPKGAERLRVIIHADNSEAEIDQLIAALVTLFQGHKRRSSKL</sequence>
<dbReference type="Proteomes" id="UP001146120">
    <property type="component" value="Unassembled WGS sequence"/>
</dbReference>
<evidence type="ECO:0000313" key="7">
    <source>
        <dbReference type="EMBL" id="DAZ95048.1"/>
    </source>
</evidence>
<reference evidence="7" key="1">
    <citation type="submission" date="2022-11" db="EMBL/GenBank/DDBJ databases">
        <authorList>
            <person name="Morgan W.R."/>
            <person name="Tartar A."/>
        </authorList>
    </citation>
    <scope>NUCLEOTIDE SEQUENCE</scope>
    <source>
        <strain evidence="7">ARSEF 373</strain>
    </source>
</reference>
<comment type="cofactor">
    <cofactor evidence="1 5">
        <name>pyridoxal 5'-phosphate</name>
        <dbReference type="ChEBI" id="CHEBI:597326"/>
    </cofactor>
</comment>
<evidence type="ECO:0000259" key="6">
    <source>
        <dbReference type="Pfam" id="PF00155"/>
    </source>
</evidence>
<feature type="domain" description="Aminotransferase class I/classII large" evidence="6">
    <location>
        <begin position="38"/>
        <end position="398"/>
    </location>
</feature>
<dbReference type="InterPro" id="IPR015424">
    <property type="entry name" value="PyrdxlP-dep_Trfase"/>
</dbReference>
<comment type="similarity">
    <text evidence="2">Belongs to the class-II pyridoxal-phosphate-dependent aminotransferase family. BioF subfamily.</text>
</comment>
<dbReference type="InterPro" id="IPR015422">
    <property type="entry name" value="PyrdxlP-dep_Trfase_small"/>
</dbReference>
<dbReference type="Gene3D" id="3.90.1150.10">
    <property type="entry name" value="Aspartate Aminotransferase, domain 1"/>
    <property type="match status" value="1"/>
</dbReference>
<dbReference type="Gene3D" id="3.40.640.10">
    <property type="entry name" value="Type I PLP-dependent aspartate aminotransferase-like (Major domain)"/>
    <property type="match status" value="1"/>
</dbReference>
<evidence type="ECO:0000256" key="3">
    <source>
        <dbReference type="ARBA" id="ARBA00022679"/>
    </source>
</evidence>
<dbReference type="InterPro" id="IPR004839">
    <property type="entry name" value="Aminotransferase_I/II_large"/>
</dbReference>
<dbReference type="InterPro" id="IPR050087">
    <property type="entry name" value="AON_synthase_class-II"/>
</dbReference>
<dbReference type="InterPro" id="IPR001917">
    <property type="entry name" value="Aminotrans_II_pyridoxalP_BS"/>
</dbReference>
<keyword evidence="8" id="KW-1185">Reference proteome</keyword>
<dbReference type="PROSITE" id="PS00599">
    <property type="entry name" value="AA_TRANSFER_CLASS_2"/>
    <property type="match status" value="1"/>
</dbReference>
<dbReference type="EMBL" id="DAKRPA010000220">
    <property type="protein sequence ID" value="DAZ95048.1"/>
    <property type="molecule type" value="Genomic_DNA"/>
</dbReference>
<dbReference type="PANTHER" id="PTHR13693:SF77">
    <property type="entry name" value="8-AMINO-7-OXONONANOATE SYNTHASE"/>
    <property type="match status" value="1"/>
</dbReference>
<comment type="caution">
    <text evidence="7">The sequence shown here is derived from an EMBL/GenBank/DDBJ whole genome shotgun (WGS) entry which is preliminary data.</text>
</comment>
<protein>
    <recommendedName>
        <fullName evidence="6">Aminotransferase class I/classII large domain-containing protein</fullName>
    </recommendedName>
</protein>
<evidence type="ECO:0000256" key="5">
    <source>
        <dbReference type="RuleBase" id="RU003693"/>
    </source>
</evidence>
<name>A0AAV2YNX9_9STRA</name>
<evidence type="ECO:0000256" key="1">
    <source>
        <dbReference type="ARBA" id="ARBA00001933"/>
    </source>
</evidence>
<reference evidence="7" key="2">
    <citation type="journal article" date="2023" name="Microbiol Resour">
        <title>Decontamination and Annotation of the Draft Genome Sequence of the Oomycete Lagenidium giganteum ARSEF 373.</title>
        <authorList>
            <person name="Morgan W.R."/>
            <person name="Tartar A."/>
        </authorList>
    </citation>
    <scope>NUCLEOTIDE SEQUENCE</scope>
    <source>
        <strain evidence="7">ARSEF 373</strain>
    </source>
</reference>
<accession>A0AAV2YNX9</accession>
<gene>
    <name evidence="7" type="ORF">N0F65_002782</name>
</gene>
<proteinExistence type="inferred from homology"/>
<dbReference type="GO" id="GO:0030170">
    <property type="term" value="F:pyridoxal phosphate binding"/>
    <property type="evidence" value="ECO:0007669"/>
    <property type="project" value="InterPro"/>
</dbReference>
<evidence type="ECO:0000256" key="2">
    <source>
        <dbReference type="ARBA" id="ARBA00010008"/>
    </source>
</evidence>
<keyword evidence="3" id="KW-0808">Transferase</keyword>
<keyword evidence="4 5" id="KW-0663">Pyridoxal phosphate</keyword>
<evidence type="ECO:0000256" key="4">
    <source>
        <dbReference type="ARBA" id="ARBA00022898"/>
    </source>
</evidence>
<dbReference type="PANTHER" id="PTHR13693">
    <property type="entry name" value="CLASS II AMINOTRANSFERASE/8-AMINO-7-OXONONANOATE SYNTHASE"/>
    <property type="match status" value="1"/>
</dbReference>
<evidence type="ECO:0000313" key="8">
    <source>
        <dbReference type="Proteomes" id="UP001146120"/>
    </source>
</evidence>
<dbReference type="SUPFAM" id="SSF53383">
    <property type="entry name" value="PLP-dependent transferases"/>
    <property type="match status" value="1"/>
</dbReference>
<dbReference type="AlphaFoldDB" id="A0AAV2YNX9"/>
<dbReference type="InterPro" id="IPR015421">
    <property type="entry name" value="PyrdxlP-dep_Trfase_major"/>
</dbReference>
<dbReference type="GO" id="GO:0016740">
    <property type="term" value="F:transferase activity"/>
    <property type="evidence" value="ECO:0007669"/>
    <property type="project" value="UniProtKB-KW"/>
</dbReference>